<reference evidence="4" key="1">
    <citation type="submission" date="2013-07" db="EMBL/GenBank/DDBJ databases">
        <title>The Genome Sequence of Cryptococcus dejecticola CBS10117.</title>
        <authorList>
            <consortium name="The Broad Institute Genome Sequencing Platform"/>
            <person name="Cuomo C."/>
            <person name="Litvintseva A."/>
            <person name="Chen Y."/>
            <person name="Heitman J."/>
            <person name="Sun S."/>
            <person name="Springer D."/>
            <person name="Dromer F."/>
            <person name="Young S.K."/>
            <person name="Zeng Q."/>
            <person name="Gargeya S."/>
            <person name="Fitzgerald M."/>
            <person name="Abouelleil A."/>
            <person name="Alvarado L."/>
            <person name="Berlin A.M."/>
            <person name="Chapman S.B."/>
            <person name="Dewar J."/>
            <person name="Goldberg J."/>
            <person name="Griggs A."/>
            <person name="Gujja S."/>
            <person name="Hansen M."/>
            <person name="Howarth C."/>
            <person name="Imamovic A."/>
            <person name="Larimer J."/>
            <person name="McCowan C."/>
            <person name="Murphy C."/>
            <person name="Pearson M."/>
            <person name="Priest M."/>
            <person name="Roberts A."/>
            <person name="Saif S."/>
            <person name="Shea T."/>
            <person name="Sykes S."/>
            <person name="Wortman J."/>
            <person name="Nusbaum C."/>
            <person name="Birren B."/>
        </authorList>
    </citation>
    <scope>NUCLEOTIDE SEQUENCE [LARGE SCALE GENOMIC DNA]</scope>
    <source>
        <strain evidence="4">CBS 10117</strain>
    </source>
</reference>
<evidence type="ECO:0000256" key="1">
    <source>
        <dbReference type="SAM" id="MobiDB-lite"/>
    </source>
</evidence>
<accession>A0A1A6A9J2</accession>
<dbReference type="GeneID" id="28966445"/>
<feature type="signal peptide" evidence="2">
    <location>
        <begin position="1"/>
        <end position="17"/>
    </location>
</feature>
<dbReference type="Pfam" id="PF01764">
    <property type="entry name" value="Lipase_3"/>
    <property type="match status" value="1"/>
</dbReference>
<proteinExistence type="predicted"/>
<organism evidence="4">
    <name type="scientific">Kwoniella dejecticola CBS 10117</name>
    <dbReference type="NCBI Taxonomy" id="1296121"/>
    <lineage>
        <taxon>Eukaryota</taxon>
        <taxon>Fungi</taxon>
        <taxon>Dikarya</taxon>
        <taxon>Basidiomycota</taxon>
        <taxon>Agaricomycotina</taxon>
        <taxon>Tremellomycetes</taxon>
        <taxon>Tremellales</taxon>
        <taxon>Cryptococcaceae</taxon>
        <taxon>Kwoniella</taxon>
    </lineage>
</organism>
<dbReference type="RefSeq" id="XP_018264574.1">
    <property type="nucleotide sequence ID" value="XM_018406080.1"/>
</dbReference>
<reference evidence="5" key="3">
    <citation type="submission" date="2024-02" db="EMBL/GenBank/DDBJ databases">
        <title>Comparative genomics of Cryptococcus and Kwoniella reveals pathogenesis evolution and contrasting modes of karyotype evolution via chromosome fusion or intercentromeric recombination.</title>
        <authorList>
            <person name="Coelho M.A."/>
            <person name="David-Palma M."/>
            <person name="Shea T."/>
            <person name="Bowers K."/>
            <person name="McGinley-Smith S."/>
            <person name="Mohammad A.W."/>
            <person name="Gnirke A."/>
            <person name="Yurkov A.M."/>
            <person name="Nowrousian M."/>
            <person name="Sun S."/>
            <person name="Cuomo C.A."/>
            <person name="Heitman J."/>
        </authorList>
    </citation>
    <scope>NUCLEOTIDE SEQUENCE</scope>
    <source>
        <strain evidence="5">CBS 10117</strain>
    </source>
</reference>
<dbReference type="EMBL" id="CP144532">
    <property type="protein sequence ID" value="WWC60166.1"/>
    <property type="molecule type" value="Genomic_DNA"/>
</dbReference>
<gene>
    <name evidence="4" type="ORF">I303_02746</name>
    <name evidence="5" type="ORF">I303_102731</name>
</gene>
<sequence length="417" mass="45993">MLHLATFLLLLPLTIQAVPSPALAAVSVLSSRHRMQDDLPVGKTLLPQEDVMEIARLAKVINSAYCSKDNRLQPHHCDGFLLQTRDTRRRLGHSLSRSHTSDDAYPHSQAQESSSIVISSDDPEYIDDVLVGGNLRWYISHTPSTQTLTLALSSLSSSDSLLDLLSSTPANNQTLIPLAGTLFPFEHLAASCPIETDEIPRIHHSYVNALATHGNSALSALLNLIDDPPPTLNFHRDILRDYVTSLAEPHSAVQESPITRIEIIGHGLGGVVGLLVAMSLKLKLDSSSSRERNKVEITARLFGVPRIGNRYFGDLVKNLIDHEERDGARSILKVDRITSYFDTIVHLPEQHLGLVHHSNDEIWVGPDPNFVYYCKTPKEARAGKGECSNQVHLGRTTLMDHLGPYGGVWVDPHCRSV</sequence>
<evidence type="ECO:0000259" key="3">
    <source>
        <dbReference type="Pfam" id="PF01764"/>
    </source>
</evidence>
<evidence type="ECO:0000313" key="5">
    <source>
        <dbReference type="EMBL" id="WWC60166.1"/>
    </source>
</evidence>
<dbReference type="OrthoDB" id="426718at2759"/>
<dbReference type="VEuPathDB" id="FungiDB:I303_02746"/>
<keyword evidence="6" id="KW-1185">Reference proteome</keyword>
<feature type="region of interest" description="Disordered" evidence="1">
    <location>
        <begin position="91"/>
        <end position="116"/>
    </location>
</feature>
<dbReference type="InterPro" id="IPR029058">
    <property type="entry name" value="AB_hydrolase_fold"/>
</dbReference>
<dbReference type="Gene3D" id="3.40.50.1820">
    <property type="entry name" value="alpha/beta hydrolase"/>
    <property type="match status" value="1"/>
</dbReference>
<evidence type="ECO:0000313" key="4">
    <source>
        <dbReference type="EMBL" id="OBR86732.1"/>
    </source>
</evidence>
<dbReference type="SUPFAM" id="SSF53474">
    <property type="entry name" value="alpha/beta-Hydrolases"/>
    <property type="match status" value="1"/>
</dbReference>
<dbReference type="GO" id="GO:0006629">
    <property type="term" value="P:lipid metabolic process"/>
    <property type="evidence" value="ECO:0007669"/>
    <property type="project" value="InterPro"/>
</dbReference>
<feature type="chain" id="PRO_5008342225" description="Fungal lipase-type domain-containing protein" evidence="2">
    <location>
        <begin position="18"/>
        <end position="417"/>
    </location>
</feature>
<keyword evidence="2" id="KW-0732">Signal</keyword>
<dbReference type="AlphaFoldDB" id="A0A1A6A9J2"/>
<evidence type="ECO:0000313" key="6">
    <source>
        <dbReference type="Proteomes" id="UP000078595"/>
    </source>
</evidence>
<dbReference type="Proteomes" id="UP000078595">
    <property type="component" value="Chromosome 3"/>
</dbReference>
<evidence type="ECO:0000256" key="2">
    <source>
        <dbReference type="SAM" id="SignalP"/>
    </source>
</evidence>
<feature type="domain" description="Fungal lipase-type" evidence="3">
    <location>
        <begin position="251"/>
        <end position="349"/>
    </location>
</feature>
<dbReference type="EMBL" id="KI894029">
    <property type="protein sequence ID" value="OBR86732.1"/>
    <property type="molecule type" value="Genomic_DNA"/>
</dbReference>
<name>A0A1A6A9J2_9TREE</name>
<dbReference type="STRING" id="1296121.A0A1A6A9J2"/>
<reference evidence="5" key="2">
    <citation type="submission" date="2013-07" db="EMBL/GenBank/DDBJ databases">
        <authorList>
            <consortium name="The Broad Institute Genome Sequencing Platform"/>
            <person name="Cuomo C."/>
            <person name="Litvintseva A."/>
            <person name="Chen Y."/>
            <person name="Heitman J."/>
            <person name="Sun S."/>
            <person name="Springer D."/>
            <person name="Dromer F."/>
            <person name="Young S.K."/>
            <person name="Zeng Q."/>
            <person name="Gargeya S."/>
            <person name="Fitzgerald M."/>
            <person name="Abouelleil A."/>
            <person name="Alvarado L."/>
            <person name="Berlin A.M."/>
            <person name="Chapman S.B."/>
            <person name="Dewar J."/>
            <person name="Goldberg J."/>
            <person name="Griggs A."/>
            <person name="Gujja S."/>
            <person name="Hansen M."/>
            <person name="Howarth C."/>
            <person name="Imamovic A."/>
            <person name="Larimer J."/>
            <person name="McCowan C."/>
            <person name="Murphy C."/>
            <person name="Pearson M."/>
            <person name="Priest M."/>
            <person name="Roberts A."/>
            <person name="Saif S."/>
            <person name="Shea T."/>
            <person name="Sykes S."/>
            <person name="Wortman J."/>
            <person name="Nusbaum C."/>
            <person name="Birren B."/>
        </authorList>
    </citation>
    <scope>NUCLEOTIDE SEQUENCE</scope>
    <source>
        <strain evidence="5">CBS 10117</strain>
    </source>
</reference>
<protein>
    <recommendedName>
        <fullName evidence="3">Fungal lipase-type domain-containing protein</fullName>
    </recommendedName>
</protein>
<dbReference type="KEGG" id="kdj:28966445"/>
<dbReference type="InterPro" id="IPR002921">
    <property type="entry name" value="Fungal_lipase-type"/>
</dbReference>